<feature type="coiled-coil region" evidence="1">
    <location>
        <begin position="135"/>
        <end position="173"/>
    </location>
</feature>
<reference evidence="3 4" key="1">
    <citation type="submission" date="2017-06" db="EMBL/GenBank/DDBJ databases">
        <title>Genome sequencing of cyanobaciteial culture collection at National Institute for Environmental Studies (NIES).</title>
        <authorList>
            <person name="Hirose Y."/>
            <person name="Shimura Y."/>
            <person name="Fujisawa T."/>
            <person name="Nakamura Y."/>
            <person name="Kawachi M."/>
        </authorList>
    </citation>
    <scope>NUCLEOTIDE SEQUENCE [LARGE SCALE GENOMIC DNA]</scope>
    <source>
        <strain evidence="3 4">NIES-23</strain>
    </source>
</reference>
<proteinExistence type="predicted"/>
<organism evidence="3 4">
    <name type="scientific">Trichormus variabilis NIES-23</name>
    <dbReference type="NCBI Taxonomy" id="1973479"/>
    <lineage>
        <taxon>Bacteria</taxon>
        <taxon>Bacillati</taxon>
        <taxon>Cyanobacteriota</taxon>
        <taxon>Cyanophyceae</taxon>
        <taxon>Nostocales</taxon>
        <taxon>Nostocaceae</taxon>
        <taxon>Trichormus</taxon>
    </lineage>
</organism>
<protein>
    <submittedName>
        <fullName evidence="3">Uncharacterized protein</fullName>
    </submittedName>
</protein>
<sequence length="197" mass="23029">MNLTEASTDNNARSLENGSINSTINKQQSRTSVSESNNLDKIREILIGNQMQELDKRFAGLEERIVKELSHVRDETKERLDALEVYIKAEVEVLSESIKNEQMERESHLKAITEEYKFLHTSLEKKLVQFAEQTISNQRNLREQILIQSKNLQDEIRQKYEEINSLIEKETQQLSHDKADRTHLADLFTEIAFRLNK</sequence>
<evidence type="ECO:0000256" key="1">
    <source>
        <dbReference type="SAM" id="Coils"/>
    </source>
</evidence>
<feature type="region of interest" description="Disordered" evidence="2">
    <location>
        <begin position="1"/>
        <end position="35"/>
    </location>
</feature>
<evidence type="ECO:0000313" key="4">
    <source>
        <dbReference type="Proteomes" id="UP000217507"/>
    </source>
</evidence>
<evidence type="ECO:0000256" key="2">
    <source>
        <dbReference type="SAM" id="MobiDB-lite"/>
    </source>
</evidence>
<gene>
    <name evidence="3" type="ORF">NIES23_14450</name>
</gene>
<keyword evidence="1" id="KW-0175">Coiled coil</keyword>
<name>A0A1Z4KI86_ANAVA</name>
<evidence type="ECO:0000313" key="3">
    <source>
        <dbReference type="EMBL" id="BAY68657.1"/>
    </source>
</evidence>
<accession>A0A1Z4KI86</accession>
<dbReference type="EMBL" id="AP018216">
    <property type="protein sequence ID" value="BAY68657.1"/>
    <property type="molecule type" value="Genomic_DNA"/>
</dbReference>
<dbReference type="AlphaFoldDB" id="A0A1Z4KI86"/>
<dbReference type="Proteomes" id="UP000217507">
    <property type="component" value="Chromosome"/>
</dbReference>